<comment type="similarity">
    <text evidence="2">Belongs to the plant rapid alkalinization factor (RALF) family.</text>
</comment>
<evidence type="ECO:0000256" key="4">
    <source>
        <dbReference type="ARBA" id="ARBA00022702"/>
    </source>
</evidence>
<evidence type="ECO:0000313" key="8">
    <source>
        <dbReference type="EMBL" id="EYU34594.1"/>
    </source>
</evidence>
<evidence type="ECO:0000256" key="6">
    <source>
        <dbReference type="ARBA" id="ARBA00023157"/>
    </source>
</evidence>
<feature type="signal peptide" evidence="7">
    <location>
        <begin position="1"/>
        <end position="26"/>
    </location>
</feature>
<evidence type="ECO:0000256" key="2">
    <source>
        <dbReference type="ARBA" id="ARBA00009178"/>
    </source>
</evidence>
<organism evidence="8 9">
    <name type="scientific">Erythranthe guttata</name>
    <name type="common">Yellow monkey flower</name>
    <name type="synonym">Mimulus guttatus</name>
    <dbReference type="NCBI Taxonomy" id="4155"/>
    <lineage>
        <taxon>Eukaryota</taxon>
        <taxon>Viridiplantae</taxon>
        <taxon>Streptophyta</taxon>
        <taxon>Embryophyta</taxon>
        <taxon>Tracheophyta</taxon>
        <taxon>Spermatophyta</taxon>
        <taxon>Magnoliopsida</taxon>
        <taxon>eudicotyledons</taxon>
        <taxon>Gunneridae</taxon>
        <taxon>Pentapetalae</taxon>
        <taxon>asterids</taxon>
        <taxon>lamiids</taxon>
        <taxon>Lamiales</taxon>
        <taxon>Phrymaceae</taxon>
        <taxon>Erythranthe</taxon>
    </lineage>
</organism>
<evidence type="ECO:0000256" key="1">
    <source>
        <dbReference type="ARBA" id="ARBA00004613"/>
    </source>
</evidence>
<protein>
    <recommendedName>
        <fullName evidence="10">Rapid alkalinization factor 1</fullName>
    </recommendedName>
</protein>
<evidence type="ECO:0000256" key="5">
    <source>
        <dbReference type="ARBA" id="ARBA00022729"/>
    </source>
</evidence>
<sequence length="118" mass="12696">MKPQTAAAAALVLFIFLSANVQKTECLGTTTTTAAAAAEWGCNSTRIGDCLTAGEEYLMESETSRRLLAGGQRFISPRALNPKRPFCRGDVAGSCIGRPNKFYDKRPCGYSHLCRTSA</sequence>
<dbReference type="Pfam" id="PF05498">
    <property type="entry name" value="RALF"/>
    <property type="match status" value="1"/>
</dbReference>
<dbReference type="AlphaFoldDB" id="A0A022R3Q4"/>
<dbReference type="PANTHER" id="PTHR39112">
    <property type="entry name" value="PROTEIN RALF-LIKE 27-RELATED"/>
    <property type="match status" value="1"/>
</dbReference>
<evidence type="ECO:0008006" key="10">
    <source>
        <dbReference type="Google" id="ProtNLM"/>
    </source>
</evidence>
<dbReference type="EMBL" id="KI630674">
    <property type="protein sequence ID" value="EYU34594.1"/>
    <property type="molecule type" value="Genomic_DNA"/>
</dbReference>
<dbReference type="PANTHER" id="PTHR39112:SF1">
    <property type="entry name" value="PROTEIN RALF-LIKE 27"/>
    <property type="match status" value="1"/>
</dbReference>
<keyword evidence="9" id="KW-1185">Reference proteome</keyword>
<keyword evidence="4" id="KW-0372">Hormone</keyword>
<evidence type="ECO:0000313" key="9">
    <source>
        <dbReference type="Proteomes" id="UP000030748"/>
    </source>
</evidence>
<comment type="subcellular location">
    <subcellularLocation>
        <location evidence="1">Secreted</location>
    </subcellularLocation>
</comment>
<keyword evidence="5 7" id="KW-0732">Signal</keyword>
<dbReference type="InterPro" id="IPR008801">
    <property type="entry name" value="RALF"/>
</dbReference>
<gene>
    <name evidence="8" type="ORF">MIMGU_mgv1a016516mg</name>
</gene>
<dbReference type="KEGG" id="egt:105960799"/>
<dbReference type="GO" id="GO:0005576">
    <property type="term" value="C:extracellular region"/>
    <property type="evidence" value="ECO:0007669"/>
    <property type="project" value="UniProtKB-SubCell"/>
</dbReference>
<accession>A0A022R3Q4</accession>
<reference evidence="8 9" key="1">
    <citation type="journal article" date="2013" name="Proc. Natl. Acad. Sci. U.S.A.">
        <title>Fine-scale variation in meiotic recombination in Mimulus inferred from population shotgun sequencing.</title>
        <authorList>
            <person name="Hellsten U."/>
            <person name="Wright K.M."/>
            <person name="Jenkins J."/>
            <person name="Shu S."/>
            <person name="Yuan Y."/>
            <person name="Wessler S.R."/>
            <person name="Schmutz J."/>
            <person name="Willis J.H."/>
            <person name="Rokhsar D.S."/>
        </authorList>
    </citation>
    <scope>NUCLEOTIDE SEQUENCE [LARGE SCALE GENOMIC DNA]</scope>
    <source>
        <strain evidence="9">cv. DUN x IM62</strain>
    </source>
</reference>
<dbReference type="Proteomes" id="UP000030748">
    <property type="component" value="Unassembled WGS sequence"/>
</dbReference>
<dbReference type="PhylomeDB" id="A0A022R3Q4"/>
<keyword evidence="6" id="KW-1015">Disulfide bond</keyword>
<dbReference type="eggNOG" id="ENOG502SGES">
    <property type="taxonomic scope" value="Eukaryota"/>
</dbReference>
<evidence type="ECO:0000256" key="3">
    <source>
        <dbReference type="ARBA" id="ARBA00022525"/>
    </source>
</evidence>
<feature type="chain" id="PRO_5001504470" description="Rapid alkalinization factor 1" evidence="7">
    <location>
        <begin position="27"/>
        <end position="118"/>
    </location>
</feature>
<evidence type="ECO:0000256" key="7">
    <source>
        <dbReference type="SAM" id="SignalP"/>
    </source>
</evidence>
<proteinExistence type="inferred from homology"/>
<dbReference type="OrthoDB" id="1303939at2759"/>
<dbReference type="InterPro" id="IPR039252">
    <property type="entry name" value="RALFL27"/>
</dbReference>
<keyword evidence="3" id="KW-0964">Secreted</keyword>
<name>A0A022R3Q4_ERYGU</name>
<dbReference type="GO" id="GO:0005179">
    <property type="term" value="F:hormone activity"/>
    <property type="evidence" value="ECO:0007669"/>
    <property type="project" value="UniProtKB-KW"/>
</dbReference>